<keyword evidence="2" id="KW-1185">Reference proteome</keyword>
<organism evidence="1 2">
    <name type="scientific">Vararia minispora EC-137</name>
    <dbReference type="NCBI Taxonomy" id="1314806"/>
    <lineage>
        <taxon>Eukaryota</taxon>
        <taxon>Fungi</taxon>
        <taxon>Dikarya</taxon>
        <taxon>Basidiomycota</taxon>
        <taxon>Agaricomycotina</taxon>
        <taxon>Agaricomycetes</taxon>
        <taxon>Russulales</taxon>
        <taxon>Lachnocladiaceae</taxon>
        <taxon>Vararia</taxon>
    </lineage>
</organism>
<evidence type="ECO:0000313" key="1">
    <source>
        <dbReference type="EMBL" id="KAI0031654.1"/>
    </source>
</evidence>
<name>A0ACB8QIJ1_9AGAM</name>
<dbReference type="Proteomes" id="UP000814128">
    <property type="component" value="Unassembled WGS sequence"/>
</dbReference>
<dbReference type="EMBL" id="MU273572">
    <property type="protein sequence ID" value="KAI0031654.1"/>
    <property type="molecule type" value="Genomic_DNA"/>
</dbReference>
<evidence type="ECO:0000313" key="2">
    <source>
        <dbReference type="Proteomes" id="UP000814128"/>
    </source>
</evidence>
<accession>A0ACB8QIJ1</accession>
<reference evidence="1" key="1">
    <citation type="submission" date="2021-02" db="EMBL/GenBank/DDBJ databases">
        <authorList>
            <consortium name="DOE Joint Genome Institute"/>
            <person name="Ahrendt S."/>
            <person name="Looney B.P."/>
            <person name="Miyauchi S."/>
            <person name="Morin E."/>
            <person name="Drula E."/>
            <person name="Courty P.E."/>
            <person name="Chicoki N."/>
            <person name="Fauchery L."/>
            <person name="Kohler A."/>
            <person name="Kuo A."/>
            <person name="Labutti K."/>
            <person name="Pangilinan J."/>
            <person name="Lipzen A."/>
            <person name="Riley R."/>
            <person name="Andreopoulos W."/>
            <person name="He G."/>
            <person name="Johnson J."/>
            <person name="Barry K.W."/>
            <person name="Grigoriev I.V."/>
            <person name="Nagy L."/>
            <person name="Hibbett D."/>
            <person name="Henrissat B."/>
            <person name="Matheny P.B."/>
            <person name="Labbe J."/>
            <person name="Martin F."/>
        </authorList>
    </citation>
    <scope>NUCLEOTIDE SEQUENCE</scope>
    <source>
        <strain evidence="1">EC-137</strain>
    </source>
</reference>
<sequence length="360" mass="40408">MSMDFIPAYHQTEWKEPSGFNISVPLSASYAEMKCTLIQYFPAMRKSPLSCIHLVSALASKAQPDQRKMTVIVPLLWPLVYSTLDYVIAWSDPSQEVIVLSEDESDDPPAFLSKRTQVVQEAHEPVTTALCNSAKALIRTNDAFNSVEGYTKRKERSFGNQGISVAGSSKRTRLASAENSCGQTDDGNESAIVIEDPDDDLESPNDGSNEPAIIDATIARTYPWLQEITRYSQIEQWELKTGNRFYVPCELCVAAGGVLVCTRRYAWELLRKYRPNAIDDRVNQGKFPARPLCDAHPVRISVVTDSEDEDDSGDDDDDDDHDGSYSPHWWRTAGTPKPPCHIRRRVRAIEDMDKLGYPQK</sequence>
<gene>
    <name evidence="1" type="ORF">K488DRAFT_86626</name>
</gene>
<comment type="caution">
    <text evidence="1">The sequence shown here is derived from an EMBL/GenBank/DDBJ whole genome shotgun (WGS) entry which is preliminary data.</text>
</comment>
<reference evidence="1" key="2">
    <citation type="journal article" date="2022" name="New Phytol.">
        <title>Evolutionary transition to the ectomycorrhizal habit in the genomes of a hyperdiverse lineage of mushroom-forming fungi.</title>
        <authorList>
            <person name="Looney B."/>
            <person name="Miyauchi S."/>
            <person name="Morin E."/>
            <person name="Drula E."/>
            <person name="Courty P.E."/>
            <person name="Kohler A."/>
            <person name="Kuo A."/>
            <person name="LaButti K."/>
            <person name="Pangilinan J."/>
            <person name="Lipzen A."/>
            <person name="Riley R."/>
            <person name="Andreopoulos W."/>
            <person name="He G."/>
            <person name="Johnson J."/>
            <person name="Nolan M."/>
            <person name="Tritt A."/>
            <person name="Barry K.W."/>
            <person name="Grigoriev I.V."/>
            <person name="Nagy L.G."/>
            <person name="Hibbett D."/>
            <person name="Henrissat B."/>
            <person name="Matheny P.B."/>
            <person name="Labbe J."/>
            <person name="Martin F.M."/>
        </authorList>
    </citation>
    <scope>NUCLEOTIDE SEQUENCE</scope>
    <source>
        <strain evidence="1">EC-137</strain>
    </source>
</reference>
<proteinExistence type="predicted"/>
<protein>
    <submittedName>
        <fullName evidence="1">Uncharacterized protein</fullName>
    </submittedName>
</protein>